<evidence type="ECO:0000313" key="1">
    <source>
        <dbReference type="EMBL" id="TMJ10504.1"/>
    </source>
</evidence>
<organism evidence="1 2">
    <name type="scientific">Candidatus Segetimicrobium genomatis</name>
    <dbReference type="NCBI Taxonomy" id="2569760"/>
    <lineage>
        <taxon>Bacteria</taxon>
        <taxon>Bacillati</taxon>
        <taxon>Candidatus Sysuimicrobiota</taxon>
        <taxon>Candidatus Sysuimicrobiia</taxon>
        <taxon>Candidatus Sysuimicrobiales</taxon>
        <taxon>Candidatus Segetimicrobiaceae</taxon>
        <taxon>Candidatus Segetimicrobium</taxon>
    </lineage>
</organism>
<protein>
    <recommendedName>
        <fullName evidence="3">Ig-like domain-containing protein</fullName>
    </recommendedName>
</protein>
<dbReference type="InterPro" id="IPR013783">
    <property type="entry name" value="Ig-like_fold"/>
</dbReference>
<dbReference type="Pfam" id="PF17957">
    <property type="entry name" value="Big_7"/>
    <property type="match status" value="4"/>
</dbReference>
<name>A0A537LR58_9BACT</name>
<dbReference type="EMBL" id="VBAI01000115">
    <property type="protein sequence ID" value="TMJ10504.1"/>
    <property type="molecule type" value="Genomic_DNA"/>
</dbReference>
<dbReference type="AlphaFoldDB" id="A0A537LR58"/>
<sequence>MRCARVAVLLAVLMVTWSLPFEAYAQLGLPLPNPGSLLVSITSPNPGSTVTQTVIVKASVTIIGSLTVAGVQFKLDGLNLGAEDTTNEYSVSWDTAATNNGWHNLTAVARDILGVQWSSDQVQVQVFNDKTPPTVAITSPTAGAIVAGTITVSADASDNVGVVGVQFKLDGNDLGMEDTTNWFSVSWDTTKTTDGQHTLTAVARDAAGNKGVSAPVTVRVDNTPATVSIGEPGNGQTVSGVVTVKAAASDASGVAVVQFLRDGVELARDTTAPYEALWDTQTVGNGPHTLQARAQDNAGNIGESAIVLVTVSNGPPPTSDTTPPTVAITSPDGSAPVSGTITVTANASDNVAVAGVQFFVDGALLDQDTTAPYAVSWDTTRVANGSYTLTARAQDTSGNPATSPPVAVTVLNTTTTRFEETAAFLTPAGEWRVLSPADLSVPLSGDRAVATNTAGATATFTFTGIGVAWRGVRCEVCGKARVWLDGVVVSEVDTFAATRSAAVLYAATALGAATHTLIIEVTGTKGDASGGAFVIVDAFDVTSDGTTPSRFEETAATLAPAGAWISESSTEAGIPLTAGHVVFTDVAGATATFTFTGTGVSWLSARCELCGIARVWLDGVVVREAVDTYVLYRSPSVLFSVTGLRAATHTIMIEVTGTRNASSSSTAVAVDAFDVTP</sequence>
<accession>A0A537LR58</accession>
<comment type="caution">
    <text evidence="1">The sequence shown here is derived from an EMBL/GenBank/DDBJ whole genome shotgun (WGS) entry which is preliminary data.</text>
</comment>
<dbReference type="Proteomes" id="UP000315217">
    <property type="component" value="Unassembled WGS sequence"/>
</dbReference>
<proteinExistence type="predicted"/>
<dbReference type="Gene3D" id="2.60.40.10">
    <property type="entry name" value="Immunoglobulins"/>
    <property type="match status" value="4"/>
</dbReference>
<reference evidence="1 2" key="1">
    <citation type="journal article" date="2019" name="Nat. Microbiol.">
        <title>Mediterranean grassland soil C-N compound turnover is dependent on rainfall and depth, and is mediated by genomically divergent microorganisms.</title>
        <authorList>
            <person name="Diamond S."/>
            <person name="Andeer P.F."/>
            <person name="Li Z."/>
            <person name="Crits-Christoph A."/>
            <person name="Burstein D."/>
            <person name="Anantharaman K."/>
            <person name="Lane K.R."/>
            <person name="Thomas B.C."/>
            <person name="Pan C."/>
            <person name="Northen T.R."/>
            <person name="Banfield J.F."/>
        </authorList>
    </citation>
    <scope>NUCLEOTIDE SEQUENCE [LARGE SCALE GENOMIC DNA]</scope>
    <source>
        <strain evidence="1">NP_1</strain>
    </source>
</reference>
<evidence type="ECO:0008006" key="3">
    <source>
        <dbReference type="Google" id="ProtNLM"/>
    </source>
</evidence>
<dbReference type="Gene3D" id="2.60.120.260">
    <property type="entry name" value="Galactose-binding domain-like"/>
    <property type="match status" value="2"/>
</dbReference>
<evidence type="ECO:0000313" key="2">
    <source>
        <dbReference type="Proteomes" id="UP000315217"/>
    </source>
</evidence>
<gene>
    <name evidence="1" type="ORF">E6G98_07500</name>
</gene>